<comment type="caution">
    <text evidence="2">The sequence shown here is derived from an EMBL/GenBank/DDBJ whole genome shotgun (WGS) entry which is preliminary data.</text>
</comment>
<dbReference type="STRING" id="1963862.B4O97_08750"/>
<dbReference type="Proteomes" id="UP000192343">
    <property type="component" value="Unassembled WGS sequence"/>
</dbReference>
<dbReference type="OrthoDB" id="9785671at2"/>
<dbReference type="InterPro" id="IPR007160">
    <property type="entry name" value="DUF362"/>
</dbReference>
<sequence length="306" mass="33063">MDRREFLKMLGRFSVAAGMAALAGGRRPLFAQANGTSAWDLAAVMGGEPGDMFDAGIASFGGMPSFVKPGQSVCIKVNASWNAPPERGATTSPSLVERIVRRCREAGASRVYVLDHTIENAKLAFSSTGIEEAARTGGAQIVPANSRGYYQELSVPGAQRLRSVMVHELLLETDVFINVPILKHHGSTTITSAMKNLMGVIWDRGYYHANDLHRCIAEFPLLVKPDLNVVDAYTVMNSGGPRGFYSGSDLSVRKMQIISPDIVAVDAAAARTWGTEPEKVRYIGLAHGFGLGESNLEALRINRIRV</sequence>
<reference evidence="2 3" key="1">
    <citation type="submission" date="2017-03" db="EMBL/GenBank/DDBJ databases">
        <title>Draft Genome sequence of Marispirochaeta sp. strain JC444.</title>
        <authorList>
            <person name="Shivani Y."/>
            <person name="Subhash Y."/>
            <person name="Sasikala C."/>
            <person name="Ramana C."/>
        </authorList>
    </citation>
    <scope>NUCLEOTIDE SEQUENCE [LARGE SCALE GENOMIC DNA]</scope>
    <source>
        <strain evidence="2 3">JC444</strain>
    </source>
</reference>
<organism evidence="2 3">
    <name type="scientific">Marispirochaeta aestuarii</name>
    <dbReference type="NCBI Taxonomy" id="1963862"/>
    <lineage>
        <taxon>Bacteria</taxon>
        <taxon>Pseudomonadati</taxon>
        <taxon>Spirochaetota</taxon>
        <taxon>Spirochaetia</taxon>
        <taxon>Spirochaetales</taxon>
        <taxon>Spirochaetaceae</taxon>
        <taxon>Marispirochaeta</taxon>
    </lineage>
</organism>
<feature type="domain" description="DUF362" evidence="1">
    <location>
        <begin position="73"/>
        <end position="271"/>
    </location>
</feature>
<accession>A0A1Y1RYR7</accession>
<name>A0A1Y1RYR7_9SPIO</name>
<gene>
    <name evidence="2" type="ORF">B4O97_08750</name>
</gene>
<dbReference type="AlphaFoldDB" id="A0A1Y1RYR7"/>
<evidence type="ECO:0000259" key="1">
    <source>
        <dbReference type="Pfam" id="PF04015"/>
    </source>
</evidence>
<dbReference type="EMBL" id="MWQY01000008">
    <property type="protein sequence ID" value="ORC35719.1"/>
    <property type="molecule type" value="Genomic_DNA"/>
</dbReference>
<dbReference type="Pfam" id="PF04015">
    <property type="entry name" value="DUF362"/>
    <property type="match status" value="1"/>
</dbReference>
<evidence type="ECO:0000313" key="3">
    <source>
        <dbReference type="Proteomes" id="UP000192343"/>
    </source>
</evidence>
<protein>
    <submittedName>
        <fullName evidence="2">Tat (Twin-arginine translocation) pathway signal sequence</fullName>
    </submittedName>
</protein>
<dbReference type="RefSeq" id="WP_083050087.1">
    <property type="nucleotide sequence ID" value="NZ_CAXXQO010000003.1"/>
</dbReference>
<evidence type="ECO:0000313" key="2">
    <source>
        <dbReference type="EMBL" id="ORC35719.1"/>
    </source>
</evidence>
<proteinExistence type="predicted"/>
<keyword evidence="3" id="KW-1185">Reference proteome</keyword>